<dbReference type="SUPFAM" id="SSF54593">
    <property type="entry name" value="Glyoxalase/Bleomycin resistance protein/Dihydroxybiphenyl dioxygenase"/>
    <property type="match status" value="1"/>
</dbReference>
<dbReference type="Pfam" id="PF00903">
    <property type="entry name" value="Glyoxalase"/>
    <property type="match status" value="1"/>
</dbReference>
<accession>A0A5M8AAC9</accession>
<dbReference type="Gene3D" id="3.30.720.110">
    <property type="match status" value="1"/>
</dbReference>
<dbReference type="AlphaFoldDB" id="A0A5M8AAC9"/>
<proteinExistence type="predicted"/>
<gene>
    <name evidence="2" type="ORF">F1599_16315</name>
</gene>
<sequence length="148" mass="15891">MTDTHSGAAGSTGSTAIPCLRYRDAPSAIAWLCDTFGFTRHLVVENDDGTIAHAQLNYGKGMVMLGSVLDSPYGKLMRQPDEVGGGQTQSIYLVVPDPDAVFARAKAAGAQIVLELKDQDYGGRDFSCFDLEGHLWTIGSYDPWVSTS</sequence>
<comment type="caution">
    <text evidence="2">The sequence shown here is derived from an EMBL/GenBank/DDBJ whole genome shotgun (WGS) entry which is preliminary data.</text>
</comment>
<dbReference type="RefSeq" id="WP_149316153.1">
    <property type="nucleotide sequence ID" value="NZ_CP080294.1"/>
</dbReference>
<evidence type="ECO:0000259" key="1">
    <source>
        <dbReference type="PROSITE" id="PS51819"/>
    </source>
</evidence>
<dbReference type="Gene3D" id="3.30.720.120">
    <property type="match status" value="1"/>
</dbReference>
<dbReference type="InterPro" id="IPR029068">
    <property type="entry name" value="Glyas_Bleomycin-R_OHBP_Dase"/>
</dbReference>
<dbReference type="PANTHER" id="PTHR34109">
    <property type="entry name" value="BNAUNNG04460D PROTEIN-RELATED"/>
    <property type="match status" value="1"/>
</dbReference>
<dbReference type="PROSITE" id="PS51819">
    <property type="entry name" value="VOC"/>
    <property type="match status" value="1"/>
</dbReference>
<feature type="domain" description="VOC" evidence="1">
    <location>
        <begin position="11"/>
        <end position="141"/>
    </location>
</feature>
<dbReference type="CDD" id="cd08355">
    <property type="entry name" value="TioX_like"/>
    <property type="match status" value="1"/>
</dbReference>
<dbReference type="InterPro" id="IPR037523">
    <property type="entry name" value="VOC_core"/>
</dbReference>
<keyword evidence="3" id="KW-1185">Reference proteome</keyword>
<dbReference type="InterPro" id="IPR004360">
    <property type="entry name" value="Glyas_Fos-R_dOase_dom"/>
</dbReference>
<dbReference type="EMBL" id="VWRN01000045">
    <property type="protein sequence ID" value="KAA6120748.1"/>
    <property type="molecule type" value="Genomic_DNA"/>
</dbReference>
<dbReference type="Proteomes" id="UP000324324">
    <property type="component" value="Unassembled WGS sequence"/>
</dbReference>
<evidence type="ECO:0000313" key="2">
    <source>
        <dbReference type="EMBL" id="KAA6120748.1"/>
    </source>
</evidence>
<dbReference type="PANTHER" id="PTHR34109:SF1">
    <property type="entry name" value="VOC DOMAIN-CONTAINING PROTEIN"/>
    <property type="match status" value="1"/>
</dbReference>
<protein>
    <submittedName>
        <fullName evidence="2">Glyoxalase</fullName>
    </submittedName>
</protein>
<name>A0A5M8AAC9_9BURK</name>
<reference evidence="2 3" key="1">
    <citation type="submission" date="2019-09" db="EMBL/GenBank/DDBJ databases">
        <title>Isolation of a novel species in the genus Cupriavidus from patients with sepsis using whole genome sequencing.</title>
        <authorList>
            <person name="Kweon O.J."/>
            <person name="Lee M.-K."/>
        </authorList>
    </citation>
    <scope>NUCLEOTIDE SEQUENCE [LARGE SCALE GENOMIC DNA]</scope>
    <source>
        <strain evidence="2 3">MKL-01</strain>
    </source>
</reference>
<evidence type="ECO:0000313" key="3">
    <source>
        <dbReference type="Proteomes" id="UP000324324"/>
    </source>
</evidence>
<organism evidence="2 3">
    <name type="scientific">Cupriavidus cauae</name>
    <dbReference type="NCBI Taxonomy" id="2608999"/>
    <lineage>
        <taxon>Bacteria</taxon>
        <taxon>Pseudomonadati</taxon>
        <taxon>Pseudomonadota</taxon>
        <taxon>Betaproteobacteria</taxon>
        <taxon>Burkholderiales</taxon>
        <taxon>Burkholderiaceae</taxon>
        <taxon>Cupriavidus</taxon>
    </lineage>
</organism>